<dbReference type="Pfam" id="PF00534">
    <property type="entry name" value="Glycos_transf_1"/>
    <property type="match status" value="1"/>
</dbReference>
<dbReference type="PANTHER" id="PTHR12526:SF640">
    <property type="entry name" value="COLANIC ACID BIOSYNTHESIS GLYCOSYLTRANSFERASE WCAL-RELATED"/>
    <property type="match status" value="1"/>
</dbReference>
<sequence length="391" mass="42157">MREVLLLCWRDTGHPQGGGSERYLEQVGAQLAAQGVKVTLRTARYPGAAKRERIDGIDISRGGGRYTVYPRALAAIALGRLGLGPLRDVRPDAVIDTQNGIPFFARAASQAPTVVLVHHGHREQWPVAGKLVGRIGWWIESRLSPRVHRNNQYLTVSLPSAEELTALGVEGSRIAVVRNGAEPLPADLPAGDDSTRTAHPSIVVLSRLVPHKQIEDAMAVAAGLRARIPGLHLDVIGDGWWSDNLRAHARDLGIADAVTFHGHVDEHRKHELLARAWVHVMPSRKEGWGLAVIEAAQHGVPTVGYRSSRGLTDSIVDGVTGLLVDDPAQLTSAVGDLLDDPEARTVLGEKARARAREFSWEQTGNGVYEVLSAVARGDRVSGLVAAALVEH</sequence>
<dbReference type="KEGG" id="nhu:H0264_00220"/>
<protein>
    <submittedName>
        <fullName evidence="6">Glycosyltransferase family 4 protein</fullName>
    </submittedName>
</protein>
<dbReference type="Proteomes" id="UP000515512">
    <property type="component" value="Chromosome"/>
</dbReference>
<dbReference type="CDD" id="cd03801">
    <property type="entry name" value="GT4_PimA-like"/>
    <property type="match status" value="1"/>
</dbReference>
<evidence type="ECO:0000313" key="7">
    <source>
        <dbReference type="Proteomes" id="UP000515512"/>
    </source>
</evidence>
<evidence type="ECO:0000259" key="4">
    <source>
        <dbReference type="Pfam" id="PF00534"/>
    </source>
</evidence>
<feature type="domain" description="Glycosyl transferase family 1" evidence="4">
    <location>
        <begin position="200"/>
        <end position="353"/>
    </location>
</feature>
<organism evidence="6 7">
    <name type="scientific">Nocardia huaxiensis</name>
    <dbReference type="NCBI Taxonomy" id="2755382"/>
    <lineage>
        <taxon>Bacteria</taxon>
        <taxon>Bacillati</taxon>
        <taxon>Actinomycetota</taxon>
        <taxon>Actinomycetes</taxon>
        <taxon>Mycobacteriales</taxon>
        <taxon>Nocardiaceae</taxon>
        <taxon>Nocardia</taxon>
    </lineage>
</organism>
<reference evidence="6 7" key="1">
    <citation type="submission" date="2020-07" db="EMBL/GenBank/DDBJ databases">
        <authorList>
            <person name="Zhuang K."/>
            <person name="Ran Y."/>
        </authorList>
    </citation>
    <scope>NUCLEOTIDE SEQUENCE [LARGE SCALE GENOMIC DNA]</scope>
    <source>
        <strain evidence="6 7">WCH-YHL-001</strain>
    </source>
</reference>
<dbReference type="SUPFAM" id="SSF53756">
    <property type="entry name" value="UDP-Glycosyltransferase/glycogen phosphorylase"/>
    <property type="match status" value="1"/>
</dbReference>
<dbReference type="Gene3D" id="3.40.50.2000">
    <property type="entry name" value="Glycogen Phosphorylase B"/>
    <property type="match status" value="2"/>
</dbReference>
<dbReference type="InterPro" id="IPR001296">
    <property type="entry name" value="Glyco_trans_1"/>
</dbReference>
<keyword evidence="3 6" id="KW-0808">Transferase</keyword>
<evidence type="ECO:0000259" key="5">
    <source>
        <dbReference type="Pfam" id="PF13439"/>
    </source>
</evidence>
<evidence type="ECO:0000313" key="6">
    <source>
        <dbReference type="EMBL" id="QLY30881.1"/>
    </source>
</evidence>
<dbReference type="GO" id="GO:0016757">
    <property type="term" value="F:glycosyltransferase activity"/>
    <property type="evidence" value="ECO:0007669"/>
    <property type="project" value="UniProtKB-KW"/>
</dbReference>
<evidence type="ECO:0000256" key="2">
    <source>
        <dbReference type="ARBA" id="ARBA00022676"/>
    </source>
</evidence>
<dbReference type="RefSeq" id="WP_181582079.1">
    <property type="nucleotide sequence ID" value="NZ_CP059399.1"/>
</dbReference>
<dbReference type="PANTHER" id="PTHR12526">
    <property type="entry name" value="GLYCOSYLTRANSFERASE"/>
    <property type="match status" value="1"/>
</dbReference>
<keyword evidence="2" id="KW-0328">Glycosyltransferase</keyword>
<evidence type="ECO:0000256" key="1">
    <source>
        <dbReference type="ARBA" id="ARBA00009481"/>
    </source>
</evidence>
<dbReference type="Pfam" id="PF13439">
    <property type="entry name" value="Glyco_transf_4"/>
    <property type="match status" value="1"/>
</dbReference>
<accession>A0A7D6V9E7</accession>
<comment type="similarity">
    <text evidence="1">Belongs to the glycosyltransferase group 1 family. Glycosyltransferase 4 subfamily.</text>
</comment>
<proteinExistence type="inferred from homology"/>
<keyword evidence="7" id="KW-1185">Reference proteome</keyword>
<dbReference type="InterPro" id="IPR028098">
    <property type="entry name" value="Glyco_trans_4-like_N"/>
</dbReference>
<feature type="domain" description="Glycosyltransferase subfamily 4-like N-terminal" evidence="5">
    <location>
        <begin position="18"/>
        <end position="181"/>
    </location>
</feature>
<gene>
    <name evidence="6" type="ORF">H0264_00220</name>
</gene>
<dbReference type="EMBL" id="CP059399">
    <property type="protein sequence ID" value="QLY30881.1"/>
    <property type="molecule type" value="Genomic_DNA"/>
</dbReference>
<name>A0A7D6V9E7_9NOCA</name>
<dbReference type="AlphaFoldDB" id="A0A7D6V9E7"/>
<evidence type="ECO:0000256" key="3">
    <source>
        <dbReference type="ARBA" id="ARBA00022679"/>
    </source>
</evidence>